<feature type="transmembrane region" description="Helical" evidence="1">
    <location>
        <begin position="116"/>
        <end position="134"/>
    </location>
</feature>
<sequence length="761" mass="82183">MAGWVRNEPAEWTELRVHGVSGTPPERMLEHPTVRRVSGDAASGFYRRVWETDPVVEDNGEQVLEAYSWGGLTAGSKVRALWLLLLPFLLANVAFYARPVDRPGLRQSVAEAVQRLFALTITVTLVLATVNVSADFAGWQCVRPDGGRSCSSAWVGWLSWPWLATPGRRIAVTTLLPVAVIALLWWLANKTWASTEETKVDPEPLRSGHCSPLENRRMWNSSKPVRLLRAVHVMAALSLVGVLALAPFAAGWTAGSALLTALGVLGVTSVVLACLPIMSDRPEAGRNGRDDALSAVVTALPWLTATLLAAALAWLSFAGPAPVTTPGAPRTTLPWLSAAVHLNITAQAVFLIVMIALLRAMKRAEKRPTDCPPAWRGYATAVLMLFASALSGAYASALVLAVAHVLGKPMPRDQGIDPLVTPMPYFWVAALALLVAVTAAVLAPIGYVALRRGAGRMMLPLVRETYPEAAADPRRATAIARQWATATLDETTRKVTGWFVGITLLLAASAFAGYWIDRTATTDTRWLGGMANVGDWLIGLFAAALVYVGRQAFRNAGTRRLVGVVWDLGTFWPRAAHPLAPPCYAERAVPQLIKRIDVLRRDGRHVLLSCHSQGTVLGAAVVMQLTYEQSASVGLLTYGSPLRRLYARFFPAYFGPEALERAGSFLVGSPAEERERWPWRNLYRPSDPIGGAVLGDGAAVVDRSLVDPVFARPTGDIADPPTLGHSSYPDDPHWAATVREVKRLRLASVRTAPQDAVVGTG</sequence>
<evidence type="ECO:0008006" key="4">
    <source>
        <dbReference type="Google" id="ProtNLM"/>
    </source>
</evidence>
<feature type="transmembrane region" description="Helical" evidence="1">
    <location>
        <begin position="425"/>
        <end position="450"/>
    </location>
</feature>
<accession>A0A2T0SI73</accession>
<feature type="transmembrane region" description="Helical" evidence="1">
    <location>
        <begin position="256"/>
        <end position="279"/>
    </location>
</feature>
<comment type="caution">
    <text evidence="2">The sequence shown here is derived from an EMBL/GenBank/DDBJ whole genome shotgun (WGS) entry which is preliminary data.</text>
</comment>
<feature type="transmembrane region" description="Helical" evidence="1">
    <location>
        <begin position="378"/>
        <end position="405"/>
    </location>
</feature>
<dbReference type="Proteomes" id="UP000239209">
    <property type="component" value="Unassembled WGS sequence"/>
</dbReference>
<evidence type="ECO:0000313" key="3">
    <source>
        <dbReference type="Proteomes" id="UP000239209"/>
    </source>
</evidence>
<evidence type="ECO:0000256" key="1">
    <source>
        <dbReference type="SAM" id="Phobius"/>
    </source>
</evidence>
<keyword evidence="1" id="KW-0812">Transmembrane</keyword>
<feature type="transmembrane region" description="Helical" evidence="1">
    <location>
        <begin position="536"/>
        <end position="553"/>
    </location>
</feature>
<feature type="transmembrane region" description="Helical" evidence="1">
    <location>
        <begin position="78"/>
        <end position="96"/>
    </location>
</feature>
<dbReference type="RefSeq" id="WP_106124464.1">
    <property type="nucleotide sequence ID" value="NZ_PVZG01000001.1"/>
</dbReference>
<feature type="transmembrane region" description="Helical" evidence="1">
    <location>
        <begin position="495"/>
        <end position="516"/>
    </location>
</feature>
<dbReference type="EMBL" id="PVZG01000001">
    <property type="protein sequence ID" value="PRY33118.1"/>
    <property type="molecule type" value="Genomic_DNA"/>
</dbReference>
<dbReference type="AlphaFoldDB" id="A0A2T0SI73"/>
<feature type="transmembrane region" description="Helical" evidence="1">
    <location>
        <begin position="335"/>
        <end position="358"/>
    </location>
</feature>
<gene>
    <name evidence="2" type="ORF">CLV70_101279</name>
</gene>
<proteinExistence type="predicted"/>
<dbReference type="OrthoDB" id="4320047at2"/>
<reference evidence="2 3" key="1">
    <citation type="submission" date="2018-03" db="EMBL/GenBank/DDBJ databases">
        <title>Genomic Encyclopedia of Archaeal and Bacterial Type Strains, Phase II (KMG-II): from individual species to whole genera.</title>
        <authorList>
            <person name="Goeker M."/>
        </authorList>
    </citation>
    <scope>NUCLEOTIDE SEQUENCE [LARGE SCALE GENOMIC DNA]</scope>
    <source>
        <strain evidence="2 3">DSM 45348</strain>
    </source>
</reference>
<organism evidence="2 3">
    <name type="scientific">Pseudosporangium ferrugineum</name>
    <dbReference type="NCBI Taxonomy" id="439699"/>
    <lineage>
        <taxon>Bacteria</taxon>
        <taxon>Bacillati</taxon>
        <taxon>Actinomycetota</taxon>
        <taxon>Actinomycetes</taxon>
        <taxon>Micromonosporales</taxon>
        <taxon>Micromonosporaceae</taxon>
        <taxon>Pseudosporangium</taxon>
    </lineage>
</organism>
<keyword evidence="1" id="KW-1133">Transmembrane helix</keyword>
<feature type="transmembrane region" description="Helical" evidence="1">
    <location>
        <begin position="291"/>
        <end position="315"/>
    </location>
</feature>
<evidence type="ECO:0000313" key="2">
    <source>
        <dbReference type="EMBL" id="PRY33118.1"/>
    </source>
</evidence>
<feature type="transmembrane region" description="Helical" evidence="1">
    <location>
        <begin position="170"/>
        <end position="188"/>
    </location>
</feature>
<protein>
    <recommendedName>
        <fullName evidence="4">Integral membrane protein</fullName>
    </recommendedName>
</protein>
<keyword evidence="3" id="KW-1185">Reference proteome</keyword>
<keyword evidence="1" id="KW-0472">Membrane</keyword>
<name>A0A2T0SI73_9ACTN</name>
<feature type="transmembrane region" description="Helical" evidence="1">
    <location>
        <begin position="227"/>
        <end position="250"/>
    </location>
</feature>